<feature type="domain" description="3-hydroxyacyl-CoA dehydrogenase C-terminal" evidence="4">
    <location>
        <begin position="429"/>
        <end position="513"/>
    </location>
</feature>
<dbReference type="SUPFAM" id="SSF48179">
    <property type="entry name" value="6-phosphogluconate dehydrogenase C-terminal domain-like"/>
    <property type="match status" value="2"/>
</dbReference>
<accession>A0A8J3J713</accession>
<dbReference type="PANTHER" id="PTHR48075:SF9">
    <property type="entry name" value="3-HYDROXYBUTYRYL-COA DEHYDROGENASE"/>
    <property type="match status" value="1"/>
</dbReference>
<comment type="pathway">
    <text evidence="1">Lipid metabolism; butanoate metabolism.</text>
</comment>
<protein>
    <recommendedName>
        <fullName evidence="8">3-hydroxybutyryl-CoA dehydrogenase</fullName>
    </recommendedName>
</protein>
<dbReference type="Proteomes" id="UP000612808">
    <property type="component" value="Unassembled WGS sequence"/>
</dbReference>
<evidence type="ECO:0000256" key="2">
    <source>
        <dbReference type="ARBA" id="ARBA00009463"/>
    </source>
</evidence>
<dbReference type="EMBL" id="BOMB01000021">
    <property type="protein sequence ID" value="GID12796.1"/>
    <property type="molecule type" value="Genomic_DNA"/>
</dbReference>
<feature type="domain" description="3-hydroxyacyl-CoA dehydrogenase NAD binding" evidence="5">
    <location>
        <begin position="8"/>
        <end position="185"/>
    </location>
</feature>
<evidence type="ECO:0000259" key="4">
    <source>
        <dbReference type="Pfam" id="PF00725"/>
    </source>
</evidence>
<comment type="similarity">
    <text evidence="2">Belongs to the 3-hydroxyacyl-CoA dehydrogenase family.</text>
</comment>
<dbReference type="InterPro" id="IPR006108">
    <property type="entry name" value="3HC_DH_C"/>
</dbReference>
<evidence type="ECO:0000256" key="1">
    <source>
        <dbReference type="ARBA" id="ARBA00005086"/>
    </source>
</evidence>
<dbReference type="SUPFAM" id="SSF51735">
    <property type="entry name" value="NAD(P)-binding Rossmann-fold domains"/>
    <property type="match status" value="2"/>
</dbReference>
<dbReference type="AlphaFoldDB" id="A0A8J3J713"/>
<dbReference type="Pfam" id="PF00725">
    <property type="entry name" value="3HCDH"/>
    <property type="match status" value="2"/>
</dbReference>
<gene>
    <name evidence="6" type="ORF">Aru02nite_36850</name>
</gene>
<dbReference type="InterPro" id="IPR008927">
    <property type="entry name" value="6-PGluconate_DH-like_C_sf"/>
</dbReference>
<keyword evidence="7" id="KW-1185">Reference proteome</keyword>
<feature type="domain" description="3-hydroxyacyl-CoA dehydrogenase NAD binding" evidence="5">
    <location>
        <begin position="347"/>
        <end position="426"/>
    </location>
</feature>
<evidence type="ECO:0000256" key="3">
    <source>
        <dbReference type="ARBA" id="ARBA00023002"/>
    </source>
</evidence>
<dbReference type="InterPro" id="IPR006176">
    <property type="entry name" value="3-OHacyl-CoA_DH_NAD-bd"/>
</dbReference>
<evidence type="ECO:0000313" key="7">
    <source>
        <dbReference type="Proteomes" id="UP000612808"/>
    </source>
</evidence>
<dbReference type="FunFam" id="3.40.50.720:FF:000009">
    <property type="entry name" value="Fatty oxidation complex, alpha subunit"/>
    <property type="match status" value="1"/>
</dbReference>
<dbReference type="PANTHER" id="PTHR48075">
    <property type="entry name" value="3-HYDROXYACYL-COA DEHYDROGENASE FAMILY PROTEIN"/>
    <property type="match status" value="1"/>
</dbReference>
<reference evidence="6" key="1">
    <citation type="submission" date="2021-01" db="EMBL/GenBank/DDBJ databases">
        <title>Whole genome shotgun sequence of Actinocatenispora rupis NBRC 107355.</title>
        <authorList>
            <person name="Komaki H."/>
            <person name="Tamura T."/>
        </authorList>
    </citation>
    <scope>NUCLEOTIDE SEQUENCE</scope>
    <source>
        <strain evidence="6">NBRC 107355</strain>
    </source>
</reference>
<dbReference type="InterPro" id="IPR036291">
    <property type="entry name" value="NAD(P)-bd_dom_sf"/>
</dbReference>
<dbReference type="Gene3D" id="3.40.50.720">
    <property type="entry name" value="NAD(P)-binding Rossmann-like Domain"/>
    <property type="match status" value="2"/>
</dbReference>
<evidence type="ECO:0000259" key="5">
    <source>
        <dbReference type="Pfam" id="PF02737"/>
    </source>
</evidence>
<dbReference type="GO" id="GO:0006635">
    <property type="term" value="P:fatty acid beta-oxidation"/>
    <property type="evidence" value="ECO:0007669"/>
    <property type="project" value="TreeGrafter"/>
</dbReference>
<dbReference type="GO" id="GO:0070403">
    <property type="term" value="F:NAD+ binding"/>
    <property type="evidence" value="ECO:0007669"/>
    <property type="project" value="InterPro"/>
</dbReference>
<evidence type="ECO:0008006" key="8">
    <source>
        <dbReference type="Google" id="ProtNLM"/>
    </source>
</evidence>
<proteinExistence type="inferred from homology"/>
<evidence type="ECO:0000313" key="6">
    <source>
        <dbReference type="EMBL" id="GID12796.1"/>
    </source>
</evidence>
<dbReference type="Pfam" id="PF02737">
    <property type="entry name" value="3HCDH_N"/>
    <property type="match status" value="2"/>
</dbReference>
<sequence>MADGIGAVGVVGLGTMGAGIVEVFARNGLPVTALEIDQAALDRGRATLVKSTDRAVAKGRLTAEQAAEIHDRVTFTTSYEGMGGVDLVVEAAPERMAVKRAVFTELDRVCPPHAILATNTSSLSVTEIAHHTGRPERVVGMHFFNPAPVMKLVEVISTVRTDPAVAAAVTDLCGTLRKTPVTAADRPGFVANYLLLGYLNQAAWLVQDGYVGRDDLDEAMRLGAGLPMGPLTLMDLIGIDTIVEILDVIHAYGGGSRRHACAPILRQLAAAGRLGRKTGHGFHPYPTTAPLVAEAAPAPESVAVLDDPAAADALSAAGVRVHRATAADDPALSTVDLVLVGHGAPAETYRTLGAVVRAGTVIAVDSSTDPVTALATATGHPDTVAGLHLVGDLVEIARTVLTADATVTAARGLAGALGRRAIVVAERAGLVVDALLVPYLNDAVGLLAAKYADADGIDHAMTLGCGYPEGPIALADRLGGATVLEIARALWAESGEASLAPVPLLSQVVAAGVALRR</sequence>
<dbReference type="Gene3D" id="1.10.1040.10">
    <property type="entry name" value="N-(1-d-carboxylethyl)-l-norvaline Dehydrogenase, domain 2"/>
    <property type="match status" value="2"/>
</dbReference>
<dbReference type="InterPro" id="IPR013328">
    <property type="entry name" value="6PGD_dom2"/>
</dbReference>
<comment type="caution">
    <text evidence="6">The sequence shown here is derived from an EMBL/GenBank/DDBJ whole genome shotgun (WGS) entry which is preliminary data.</text>
</comment>
<organism evidence="6 7">
    <name type="scientific">Actinocatenispora rupis</name>
    <dbReference type="NCBI Taxonomy" id="519421"/>
    <lineage>
        <taxon>Bacteria</taxon>
        <taxon>Bacillati</taxon>
        <taxon>Actinomycetota</taxon>
        <taxon>Actinomycetes</taxon>
        <taxon>Micromonosporales</taxon>
        <taxon>Micromonosporaceae</taxon>
        <taxon>Actinocatenispora</taxon>
    </lineage>
</organism>
<name>A0A8J3J713_9ACTN</name>
<keyword evidence="3" id="KW-0560">Oxidoreductase</keyword>
<dbReference type="RefSeq" id="WP_239076770.1">
    <property type="nucleotide sequence ID" value="NZ_BAAAZM010000008.1"/>
</dbReference>
<dbReference type="GO" id="GO:0008691">
    <property type="term" value="F:3-hydroxybutyryl-CoA dehydrogenase activity"/>
    <property type="evidence" value="ECO:0007669"/>
    <property type="project" value="TreeGrafter"/>
</dbReference>
<feature type="domain" description="3-hydroxyacyl-CoA dehydrogenase C-terminal" evidence="4">
    <location>
        <begin position="188"/>
        <end position="283"/>
    </location>
</feature>